<keyword evidence="3" id="KW-1185">Reference proteome</keyword>
<proteinExistence type="predicted"/>
<name>A0A5C3F9X6_9BASI</name>
<dbReference type="AlphaFoldDB" id="A0A5C3F9X6"/>
<evidence type="ECO:0000256" key="1">
    <source>
        <dbReference type="SAM" id="MobiDB-lite"/>
    </source>
</evidence>
<reference evidence="2 3" key="1">
    <citation type="submission" date="2018-03" db="EMBL/GenBank/DDBJ databases">
        <authorList>
            <person name="Guldener U."/>
        </authorList>
    </citation>
    <scope>NUCLEOTIDE SEQUENCE [LARGE SCALE GENOMIC DNA]</scope>
    <source>
        <strain evidence="2 3">DAOM196992</strain>
    </source>
</reference>
<evidence type="ECO:0000313" key="3">
    <source>
        <dbReference type="Proteomes" id="UP000323386"/>
    </source>
</evidence>
<feature type="region of interest" description="Disordered" evidence="1">
    <location>
        <begin position="262"/>
        <end position="281"/>
    </location>
</feature>
<feature type="region of interest" description="Disordered" evidence="1">
    <location>
        <begin position="51"/>
        <end position="248"/>
    </location>
</feature>
<protein>
    <submittedName>
        <fullName evidence="2">Uncharacterized protein</fullName>
    </submittedName>
</protein>
<organism evidence="2 3">
    <name type="scientific">Pseudozyma flocculosa</name>
    <dbReference type="NCBI Taxonomy" id="84751"/>
    <lineage>
        <taxon>Eukaryota</taxon>
        <taxon>Fungi</taxon>
        <taxon>Dikarya</taxon>
        <taxon>Basidiomycota</taxon>
        <taxon>Ustilaginomycotina</taxon>
        <taxon>Ustilaginomycetes</taxon>
        <taxon>Ustilaginales</taxon>
        <taxon>Ustilaginaceae</taxon>
        <taxon>Pseudozyma</taxon>
    </lineage>
</organism>
<evidence type="ECO:0000313" key="2">
    <source>
        <dbReference type="EMBL" id="SPO41222.1"/>
    </source>
</evidence>
<dbReference type="EMBL" id="OOIP01000025">
    <property type="protein sequence ID" value="SPO41222.1"/>
    <property type="molecule type" value="Genomic_DNA"/>
</dbReference>
<dbReference type="Proteomes" id="UP000323386">
    <property type="component" value="Unassembled WGS sequence"/>
</dbReference>
<accession>A0A5C3F9X6</accession>
<feature type="compositionally biased region" description="Gly residues" evidence="1">
    <location>
        <begin position="195"/>
        <end position="206"/>
    </location>
</feature>
<gene>
    <name evidence="2" type="ORF">PSFLO_06704</name>
</gene>
<sequence length="281" mass="29872">MHGLAAGSGNRGWRHPIMGTGSKQGDCVRRRTLFQLGKGILFATQFRTASCSSHVRSQPPAPSSEELGREKPRGEAGQGLETWDGDQEKLGSSASSSAVPRVRRPSPAPRPPEYHHRLAAATLSPTAARSASPPDGRRIQEDEGSGRRDPKRWPHRDGRGRGGEEGAEEGGQRANRVCGVEGVRKSSRNSTPVRGGAGRGDGGGEAGPSFAVARFPAPSSACSEETGVRVDRPQPLGAPCPASSRHTPLRNAFDRLDAALSGRDLGLAPRAPPPVWQRDRW</sequence>
<feature type="compositionally biased region" description="Basic and acidic residues" evidence="1">
    <location>
        <begin position="135"/>
        <end position="164"/>
    </location>
</feature>
<feature type="region of interest" description="Disordered" evidence="1">
    <location>
        <begin position="1"/>
        <end position="24"/>
    </location>
</feature>